<accession>A0A5B9VWW3</accession>
<keyword evidence="2" id="KW-1185">Reference proteome</keyword>
<name>A0A5B9VWW3_9BACT</name>
<dbReference type="SUPFAM" id="SSF52309">
    <property type="entry name" value="N-(deoxy)ribosyltransferase-like"/>
    <property type="match status" value="1"/>
</dbReference>
<organism evidence="1 2">
    <name type="scientific">Aquisphaera giovannonii</name>
    <dbReference type="NCBI Taxonomy" id="406548"/>
    <lineage>
        <taxon>Bacteria</taxon>
        <taxon>Pseudomonadati</taxon>
        <taxon>Planctomycetota</taxon>
        <taxon>Planctomycetia</taxon>
        <taxon>Isosphaerales</taxon>
        <taxon>Isosphaeraceae</taxon>
        <taxon>Aquisphaera</taxon>
    </lineage>
</organism>
<evidence type="ECO:0000313" key="1">
    <source>
        <dbReference type="EMBL" id="QEH32752.1"/>
    </source>
</evidence>
<dbReference type="Gene3D" id="3.40.50.450">
    <property type="match status" value="1"/>
</dbReference>
<dbReference type="EMBL" id="CP042997">
    <property type="protein sequence ID" value="QEH32752.1"/>
    <property type="molecule type" value="Genomic_DNA"/>
</dbReference>
<dbReference type="KEGG" id="agv:OJF2_12310"/>
<gene>
    <name evidence="1" type="ORF">OJF2_12310</name>
</gene>
<protein>
    <recommendedName>
        <fullName evidence="3">Nucleoside 2-deoxyribosyltransferase</fullName>
    </recommendedName>
</protein>
<dbReference type="Proteomes" id="UP000324233">
    <property type="component" value="Chromosome"/>
</dbReference>
<proteinExistence type="predicted"/>
<evidence type="ECO:0000313" key="2">
    <source>
        <dbReference type="Proteomes" id="UP000324233"/>
    </source>
</evidence>
<dbReference type="AlphaFoldDB" id="A0A5B9VWW3"/>
<reference evidence="1 2" key="1">
    <citation type="submission" date="2019-08" db="EMBL/GenBank/DDBJ databases">
        <title>Deep-cultivation of Planctomycetes and their phenomic and genomic characterization uncovers novel biology.</title>
        <authorList>
            <person name="Wiegand S."/>
            <person name="Jogler M."/>
            <person name="Boedeker C."/>
            <person name="Pinto D."/>
            <person name="Vollmers J."/>
            <person name="Rivas-Marin E."/>
            <person name="Kohn T."/>
            <person name="Peeters S.H."/>
            <person name="Heuer A."/>
            <person name="Rast P."/>
            <person name="Oberbeckmann S."/>
            <person name="Bunk B."/>
            <person name="Jeske O."/>
            <person name="Meyerdierks A."/>
            <person name="Storesund J.E."/>
            <person name="Kallscheuer N."/>
            <person name="Luecker S."/>
            <person name="Lage O.M."/>
            <person name="Pohl T."/>
            <person name="Merkel B.J."/>
            <person name="Hornburger P."/>
            <person name="Mueller R.-W."/>
            <person name="Bruemmer F."/>
            <person name="Labrenz M."/>
            <person name="Spormann A.M."/>
            <person name="Op den Camp H."/>
            <person name="Overmann J."/>
            <person name="Amann R."/>
            <person name="Jetten M.S.M."/>
            <person name="Mascher T."/>
            <person name="Medema M.H."/>
            <person name="Devos D.P."/>
            <person name="Kaster A.-K."/>
            <person name="Ovreas L."/>
            <person name="Rohde M."/>
            <person name="Galperin M.Y."/>
            <person name="Jogler C."/>
        </authorList>
    </citation>
    <scope>NUCLEOTIDE SEQUENCE [LARGE SCALE GENOMIC DNA]</scope>
    <source>
        <strain evidence="1 2">OJF2</strain>
    </source>
</reference>
<dbReference type="RefSeq" id="WP_148592152.1">
    <property type="nucleotide sequence ID" value="NZ_CP042997.1"/>
</dbReference>
<evidence type="ECO:0008006" key="3">
    <source>
        <dbReference type="Google" id="ProtNLM"/>
    </source>
</evidence>
<sequence length="322" mass="35062">MSNARPSLGDVFEYGQMVAAGAIKEPPPTRRAFISAPASVDTGVIRQALESRGIAPYEIDDLANAGVSMPEIIDDCIQRADLVVAVIGGGKAKGNVLFELGFATALKKRILALVPPDEDLPVSEIPYLRISPDNREAIDFGLDQILRVPWPGWQAPGEPARKTEPIGAAADALLARLAAAVGHLDEQELTEIVTDALAASKISSLSYSSEIVVEDSRADFAIWSDDFEPWVGNPLLIEVRSRLSNRGDLSRTLDQITRMLDKTHTAWGLLLYGVADFALGDESARHPRVFVMSIEEFVRSLRETGLGEFLRGRRNLRVHGRG</sequence>
<dbReference type="OrthoDB" id="9815193at2"/>